<dbReference type="RefSeq" id="WP_261693548.1">
    <property type="nucleotide sequence ID" value="NZ_CP104694.1"/>
</dbReference>
<keyword evidence="1 3" id="KW-0489">Methyltransferase</keyword>
<protein>
    <submittedName>
        <fullName evidence="3">Class I SAM-dependent methyltransferase</fullName>
    </submittedName>
</protein>
<dbReference type="EMBL" id="CP104694">
    <property type="protein sequence ID" value="UXI66564.1"/>
    <property type="molecule type" value="Genomic_DNA"/>
</dbReference>
<name>A0ABY6BA78_9GAMM</name>
<evidence type="ECO:0000313" key="3">
    <source>
        <dbReference type="EMBL" id="UXI66564.1"/>
    </source>
</evidence>
<reference evidence="3" key="1">
    <citation type="submission" date="2022-09" db="EMBL/GenBank/DDBJ databases">
        <title>Tahibacter sp. nov., isolated from a fresh water.</title>
        <authorList>
            <person name="Baek J.H."/>
            <person name="Lee J.K."/>
            <person name="Kim J.M."/>
            <person name="Jeon C.O."/>
        </authorList>
    </citation>
    <scope>NUCLEOTIDE SEQUENCE</scope>
    <source>
        <strain evidence="3">W38</strain>
    </source>
</reference>
<evidence type="ECO:0000256" key="2">
    <source>
        <dbReference type="ARBA" id="ARBA00022679"/>
    </source>
</evidence>
<dbReference type="Proteomes" id="UP001064632">
    <property type="component" value="Chromosome"/>
</dbReference>
<keyword evidence="4" id="KW-1185">Reference proteome</keyword>
<dbReference type="InterPro" id="IPR029063">
    <property type="entry name" value="SAM-dependent_MTases_sf"/>
</dbReference>
<dbReference type="Gene3D" id="3.40.50.150">
    <property type="entry name" value="Vaccinia Virus protein VP39"/>
    <property type="match status" value="1"/>
</dbReference>
<evidence type="ECO:0000313" key="4">
    <source>
        <dbReference type="Proteomes" id="UP001064632"/>
    </source>
</evidence>
<gene>
    <name evidence="3" type="ORF">N4264_17650</name>
</gene>
<dbReference type="GO" id="GO:0008168">
    <property type="term" value="F:methyltransferase activity"/>
    <property type="evidence" value="ECO:0007669"/>
    <property type="project" value="UniProtKB-KW"/>
</dbReference>
<dbReference type="Pfam" id="PF04072">
    <property type="entry name" value="LCM"/>
    <property type="match status" value="1"/>
</dbReference>
<accession>A0ABY6BA78</accession>
<sequence length="268" mass="29003">MSMTARLVALGVHYEDRAGRALQLPDATRAFAEAVTPSILATRALRQTLGWMEGLVLPGIAAHYVARKAWIWRVAEAAVRKGFARAVILAPGFDGLGVALHQCGVQVTELVHPDEVHPRRRLLGKDSPIEVRPADLARGFSDVADVLRNTSDTLWIAEAVLMYLPAEAVARLLRSVADVSGAQMLVFSAMTSECRGAVGFEGQSRWVNRLLRLSGEPFRWSLPDTCVRACARQHGYVAALVDGVASGGRCKGESLFCFERAGARLAAD</sequence>
<keyword evidence="2" id="KW-0808">Transferase</keyword>
<dbReference type="SUPFAM" id="SSF53335">
    <property type="entry name" value="S-adenosyl-L-methionine-dependent methyltransferases"/>
    <property type="match status" value="1"/>
</dbReference>
<evidence type="ECO:0000256" key="1">
    <source>
        <dbReference type="ARBA" id="ARBA00022603"/>
    </source>
</evidence>
<proteinExistence type="predicted"/>
<organism evidence="3 4">
    <name type="scientific">Tahibacter amnicola</name>
    <dbReference type="NCBI Taxonomy" id="2976241"/>
    <lineage>
        <taxon>Bacteria</taxon>
        <taxon>Pseudomonadati</taxon>
        <taxon>Pseudomonadota</taxon>
        <taxon>Gammaproteobacteria</taxon>
        <taxon>Lysobacterales</taxon>
        <taxon>Rhodanobacteraceae</taxon>
        <taxon>Tahibacter</taxon>
    </lineage>
</organism>
<dbReference type="InterPro" id="IPR007213">
    <property type="entry name" value="Ppm1/Ppm2/Tcmp"/>
</dbReference>
<dbReference type="GO" id="GO:0032259">
    <property type="term" value="P:methylation"/>
    <property type="evidence" value="ECO:0007669"/>
    <property type="project" value="UniProtKB-KW"/>
</dbReference>